<evidence type="ECO:0000313" key="3">
    <source>
        <dbReference type="EMBL" id="MFC0264007.1"/>
    </source>
</evidence>
<dbReference type="PANTHER" id="PTHR43405">
    <property type="entry name" value="GLYCOSYL HYDROLASE DIGH"/>
    <property type="match status" value="1"/>
</dbReference>
<accession>A0ABV6FVV4</accession>
<evidence type="ECO:0000256" key="1">
    <source>
        <dbReference type="ARBA" id="ARBA00022729"/>
    </source>
</evidence>
<dbReference type="InterPro" id="IPR003790">
    <property type="entry name" value="GHL10"/>
</dbReference>
<keyword evidence="1" id="KW-0732">Signal</keyword>
<dbReference type="EMBL" id="JBHLWI010000040">
    <property type="protein sequence ID" value="MFC0264007.1"/>
    <property type="molecule type" value="Genomic_DNA"/>
</dbReference>
<dbReference type="Gene3D" id="3.20.20.80">
    <property type="entry name" value="Glycosidases"/>
    <property type="match status" value="1"/>
</dbReference>
<evidence type="ECO:0000313" key="4">
    <source>
        <dbReference type="Proteomes" id="UP001589797"/>
    </source>
</evidence>
<evidence type="ECO:0000259" key="2">
    <source>
        <dbReference type="Pfam" id="PF02638"/>
    </source>
</evidence>
<dbReference type="InterPro" id="IPR052177">
    <property type="entry name" value="Divisome_Glycosyl_Hydrolase"/>
</dbReference>
<proteinExistence type="predicted"/>
<dbReference type="Proteomes" id="UP001589797">
    <property type="component" value="Unassembled WGS sequence"/>
</dbReference>
<dbReference type="RefSeq" id="WP_382388512.1">
    <property type="nucleotide sequence ID" value="NZ_JBHLWI010000040.1"/>
</dbReference>
<keyword evidence="4" id="KW-1185">Reference proteome</keyword>
<reference evidence="3 4" key="1">
    <citation type="submission" date="2024-09" db="EMBL/GenBank/DDBJ databases">
        <authorList>
            <person name="Sun Q."/>
            <person name="Mori K."/>
        </authorList>
    </citation>
    <scope>NUCLEOTIDE SEQUENCE [LARGE SCALE GENOMIC DNA]</scope>
    <source>
        <strain evidence="3 4">CCM 7650</strain>
    </source>
</reference>
<protein>
    <submittedName>
        <fullName evidence="3">Glycoside hydrolase family 10 protein</fullName>
    </submittedName>
</protein>
<dbReference type="InterPro" id="IPR017853">
    <property type="entry name" value="GH"/>
</dbReference>
<sequence length="564" mass="66225">MKLNFSWNSTFISILTVLLISSFILSCKTVEQTTSGESAWEETTVLGDDGDDSKYLGKTYSNSKRTFYYRTIETELPKTPREFRGVWIATVANIDWPTSPNDPYSKQKEDFIKLLDYYQSLNFNTVIVQIRTAGDALYPSNFAPWSRYLTGKEGLKPNTTEDPLSWMILEAHRRGMEFHAWLNPFRATMNLDTEQLSKEHDYFKYPNWMVKYDTKYYYNPGLPEVRSHLVNIIREVVRNYNIDGIHFDDYFYPYKVNNLDFDDEASFKRLARPGQAKDDWRRENVNLLVWEVNELIKKEKPWVQFGISPFGVWRNKEKDPNGSNTRAGQTNYDDLYADVQHWMKNGWIDYLIPQVYWSMDFEPAAYRELTDWWSKNHHNTKIYIGNGPYKIRDNADKAWDNPMEIPNQISLSKTTPNIYGNAFFSAKSMYLKNQDVASLIKEQHFQYPVLPPVANRKVYPAPGINRPNMILHGDGYAFQFKEVIKADYRFAVIYTAPTLKDLQNREEKTRFQKVYLDDNDRFVVPILPKNNQKYIALSFVDRYGVETAPMIFKIQSKVILPAEE</sequence>
<feature type="domain" description="Glycosyl hydrolase-like 10" evidence="2">
    <location>
        <begin position="82"/>
        <end position="399"/>
    </location>
</feature>
<gene>
    <name evidence="3" type="ORF">ACFFIP_15040</name>
</gene>
<keyword evidence="3" id="KW-0378">Hydrolase</keyword>
<dbReference type="SUPFAM" id="SSF51445">
    <property type="entry name" value="(Trans)glycosidases"/>
    <property type="match status" value="1"/>
</dbReference>
<dbReference type="Pfam" id="PF02638">
    <property type="entry name" value="GHL10"/>
    <property type="match status" value="1"/>
</dbReference>
<organism evidence="3 4">
    <name type="scientific">Fontibacter flavus</name>
    <dbReference type="NCBI Taxonomy" id="654838"/>
    <lineage>
        <taxon>Bacteria</taxon>
        <taxon>Pseudomonadati</taxon>
        <taxon>Bacteroidota</taxon>
        <taxon>Cytophagia</taxon>
        <taxon>Cytophagales</taxon>
        <taxon>Cyclobacteriaceae</taxon>
        <taxon>Fontibacter</taxon>
    </lineage>
</organism>
<comment type="caution">
    <text evidence="3">The sequence shown here is derived from an EMBL/GenBank/DDBJ whole genome shotgun (WGS) entry which is preliminary data.</text>
</comment>
<dbReference type="PANTHER" id="PTHR43405:SF1">
    <property type="entry name" value="GLYCOSYL HYDROLASE DIGH"/>
    <property type="match status" value="1"/>
</dbReference>
<dbReference type="PROSITE" id="PS51257">
    <property type="entry name" value="PROKAR_LIPOPROTEIN"/>
    <property type="match status" value="1"/>
</dbReference>
<name>A0ABV6FVV4_9BACT</name>
<dbReference type="GO" id="GO:0016787">
    <property type="term" value="F:hydrolase activity"/>
    <property type="evidence" value="ECO:0007669"/>
    <property type="project" value="UniProtKB-KW"/>
</dbReference>